<keyword evidence="1 4" id="KW-0378">Hydrolase</keyword>
<evidence type="ECO:0000313" key="4">
    <source>
        <dbReference type="EMBL" id="PKA52502.1"/>
    </source>
</evidence>
<dbReference type="EC" id="5.6.2.3" evidence="1"/>
<dbReference type="GO" id="GO:0000723">
    <property type="term" value="P:telomere maintenance"/>
    <property type="evidence" value="ECO:0007669"/>
    <property type="project" value="InterPro"/>
</dbReference>
<keyword evidence="1" id="KW-0234">DNA repair</keyword>
<comment type="catalytic activity">
    <reaction evidence="1">
        <text>ATP + H2O = ADP + phosphate + H(+)</text>
        <dbReference type="Rhea" id="RHEA:13065"/>
        <dbReference type="ChEBI" id="CHEBI:15377"/>
        <dbReference type="ChEBI" id="CHEBI:15378"/>
        <dbReference type="ChEBI" id="CHEBI:30616"/>
        <dbReference type="ChEBI" id="CHEBI:43474"/>
        <dbReference type="ChEBI" id="CHEBI:456216"/>
        <dbReference type="EC" id="5.6.2.3"/>
    </reaction>
</comment>
<keyword evidence="1 4" id="KW-0347">Helicase</keyword>
<dbReference type="GO" id="GO:0005524">
    <property type="term" value="F:ATP binding"/>
    <property type="evidence" value="ECO:0007669"/>
    <property type="project" value="UniProtKB-KW"/>
</dbReference>
<dbReference type="OrthoDB" id="1929541at2759"/>
<evidence type="ECO:0000259" key="2">
    <source>
        <dbReference type="Pfam" id="PF05970"/>
    </source>
</evidence>
<feature type="domain" description="DNA helicase Pif1-like DEAD-box helicase" evidence="2">
    <location>
        <begin position="391"/>
        <end position="597"/>
    </location>
</feature>
<feature type="domain" description="DNA helicase Pif1-like 2B" evidence="3">
    <location>
        <begin position="661"/>
        <end position="704"/>
    </location>
</feature>
<dbReference type="InterPro" id="IPR010285">
    <property type="entry name" value="DNA_helicase_pif1-like_DEAD"/>
</dbReference>
<dbReference type="AlphaFoldDB" id="A0A2I0AAB8"/>
<dbReference type="InterPro" id="IPR049163">
    <property type="entry name" value="Pif1-like_2B_dom"/>
</dbReference>
<organism evidence="4 5">
    <name type="scientific">Apostasia shenzhenica</name>
    <dbReference type="NCBI Taxonomy" id="1088818"/>
    <lineage>
        <taxon>Eukaryota</taxon>
        <taxon>Viridiplantae</taxon>
        <taxon>Streptophyta</taxon>
        <taxon>Embryophyta</taxon>
        <taxon>Tracheophyta</taxon>
        <taxon>Spermatophyta</taxon>
        <taxon>Magnoliopsida</taxon>
        <taxon>Liliopsida</taxon>
        <taxon>Asparagales</taxon>
        <taxon>Orchidaceae</taxon>
        <taxon>Apostasioideae</taxon>
        <taxon>Apostasia</taxon>
    </lineage>
</organism>
<gene>
    <name evidence="4" type="ORF">AXF42_Ash019129</name>
</gene>
<sequence>MIHGPCGKNNPKNICMGKKGYCKSRYPKAYSEYTMQGEDSYPIYKRRNNGITVKVRKATLDNRWVVPYNSYLLCRFDCHLNVEICSSVNSVKYLYKYIYKGHDKIAFNVSEPKNSELMIDEIAQFQAGRWISPPEALWRIYAFTLNEMNPPVATLQVHLPYRHCVTFQENQDLQKILSVDFYKTTMLTEFFKLNAEDNEAKNILYKHLPEYYTWDSSSKIWTKRKQQVIGRIALANPAEGKRYYLRLLLNHVKGPTSFEDLKIYQNIKYNSFQESATARGLLESNNNIHECLAEAAVFKMPDAFRRLFATLLVFCTPENPKALLDDYYTELSEDFSHDISNSDDIYDATISSIDSFLQGMRKDILNYITWKEVEDELSIQPSMEEINLVSMLNSEQRSIYDTIIQSIDSKEVAAFFIDGPGGTGKTFLYKALLAYVRSRKEIALATATSGVAASILPGGRTAHSRFKITLSINDASTCNISKQSGTAELLRQSKLIIWDEVTMARKYYVEALHKTLQDIMKCDMIFGDKTIILGGDFRQILPVIPGESEDVSINNSIMMSFLCPHLRKMHLTRNMRAIKDSKYSEYVLKIGNGEETTIRENWIRVPDKLITSYDMAILAAKNEYVDKINNMIIDKFPGEQKEYYSFDSILESQDNMLLNTDFLNDLSPSGLPPHKLILKENCPVMLLRNLDPASGLSNGSCLICKKFDKNVIEAEIITRNQKGKYVLLPRIPLQSSEVSKLPFKFIRKQFPIKLCFAMTINKSQGQTLSKIGVYLPEPVFAHGPLYVALSRTTSLDTIRVLIKPTNQRDIHKNATRNVVHKKLLVHCNI</sequence>
<name>A0A2I0AAB8_9ASPA</name>
<dbReference type="InterPro" id="IPR027417">
    <property type="entry name" value="P-loop_NTPase"/>
</dbReference>
<dbReference type="PANTHER" id="PTHR10492:SF94">
    <property type="entry name" value="ATP-DEPENDENT DNA HELICASE"/>
    <property type="match status" value="1"/>
</dbReference>
<dbReference type="STRING" id="1088818.A0A2I0AAB8"/>
<dbReference type="FunFam" id="3.40.50.300:FF:002884">
    <property type="entry name" value="ATP-dependent DNA helicase"/>
    <property type="match status" value="1"/>
</dbReference>
<dbReference type="SUPFAM" id="SSF52540">
    <property type="entry name" value="P-loop containing nucleoside triphosphate hydrolases"/>
    <property type="match status" value="2"/>
</dbReference>
<dbReference type="CDD" id="cd18809">
    <property type="entry name" value="SF1_C_RecD"/>
    <property type="match status" value="1"/>
</dbReference>
<keyword evidence="1" id="KW-0227">DNA damage</keyword>
<dbReference type="EMBL" id="KZ452002">
    <property type="protein sequence ID" value="PKA52502.1"/>
    <property type="molecule type" value="Genomic_DNA"/>
</dbReference>
<dbReference type="Proteomes" id="UP000236161">
    <property type="component" value="Unassembled WGS sequence"/>
</dbReference>
<keyword evidence="1" id="KW-0067">ATP-binding</keyword>
<dbReference type="Gene3D" id="3.40.50.300">
    <property type="entry name" value="P-loop containing nucleotide triphosphate hydrolases"/>
    <property type="match status" value="1"/>
</dbReference>
<evidence type="ECO:0000259" key="3">
    <source>
        <dbReference type="Pfam" id="PF21530"/>
    </source>
</evidence>
<comment type="cofactor">
    <cofactor evidence="1">
        <name>Mg(2+)</name>
        <dbReference type="ChEBI" id="CHEBI:18420"/>
    </cofactor>
</comment>
<accession>A0A2I0AAB8</accession>
<keyword evidence="1" id="KW-0233">DNA recombination</keyword>
<keyword evidence="1" id="KW-0547">Nucleotide-binding</keyword>
<dbReference type="GO" id="GO:0016887">
    <property type="term" value="F:ATP hydrolysis activity"/>
    <property type="evidence" value="ECO:0007669"/>
    <property type="project" value="RHEA"/>
</dbReference>
<proteinExistence type="inferred from homology"/>
<dbReference type="GO" id="GO:0006281">
    <property type="term" value="P:DNA repair"/>
    <property type="evidence" value="ECO:0007669"/>
    <property type="project" value="UniProtKB-KW"/>
</dbReference>
<dbReference type="PANTHER" id="PTHR10492">
    <property type="match status" value="1"/>
</dbReference>
<evidence type="ECO:0000256" key="1">
    <source>
        <dbReference type="RuleBase" id="RU363044"/>
    </source>
</evidence>
<comment type="similarity">
    <text evidence="1">Belongs to the helicase family.</text>
</comment>
<dbReference type="Pfam" id="PF05970">
    <property type="entry name" value="PIF1"/>
    <property type="match status" value="1"/>
</dbReference>
<dbReference type="GO" id="GO:0006310">
    <property type="term" value="P:DNA recombination"/>
    <property type="evidence" value="ECO:0007669"/>
    <property type="project" value="UniProtKB-KW"/>
</dbReference>
<dbReference type="GO" id="GO:0043139">
    <property type="term" value="F:5'-3' DNA helicase activity"/>
    <property type="evidence" value="ECO:0007669"/>
    <property type="project" value="UniProtKB-EC"/>
</dbReference>
<dbReference type="Pfam" id="PF21530">
    <property type="entry name" value="Pif1_2B_dom"/>
    <property type="match status" value="1"/>
</dbReference>
<protein>
    <recommendedName>
        <fullName evidence="1">ATP-dependent DNA helicase</fullName>
        <ecNumber evidence="1">5.6.2.3</ecNumber>
    </recommendedName>
</protein>
<evidence type="ECO:0000313" key="5">
    <source>
        <dbReference type="Proteomes" id="UP000236161"/>
    </source>
</evidence>
<keyword evidence="5" id="KW-1185">Reference proteome</keyword>
<reference evidence="4 5" key="1">
    <citation type="journal article" date="2017" name="Nature">
        <title>The Apostasia genome and the evolution of orchids.</title>
        <authorList>
            <person name="Zhang G.Q."/>
            <person name="Liu K.W."/>
            <person name="Li Z."/>
            <person name="Lohaus R."/>
            <person name="Hsiao Y.Y."/>
            <person name="Niu S.C."/>
            <person name="Wang J.Y."/>
            <person name="Lin Y.C."/>
            <person name="Xu Q."/>
            <person name="Chen L.J."/>
            <person name="Yoshida K."/>
            <person name="Fujiwara S."/>
            <person name="Wang Z.W."/>
            <person name="Zhang Y.Q."/>
            <person name="Mitsuda N."/>
            <person name="Wang M."/>
            <person name="Liu G.H."/>
            <person name="Pecoraro L."/>
            <person name="Huang H.X."/>
            <person name="Xiao X.J."/>
            <person name="Lin M."/>
            <person name="Wu X.Y."/>
            <person name="Wu W.L."/>
            <person name="Chen Y.Y."/>
            <person name="Chang S.B."/>
            <person name="Sakamoto S."/>
            <person name="Ohme-Takagi M."/>
            <person name="Yagi M."/>
            <person name="Zeng S.J."/>
            <person name="Shen C.Y."/>
            <person name="Yeh C.M."/>
            <person name="Luo Y.B."/>
            <person name="Tsai W.C."/>
            <person name="Van de Peer Y."/>
            <person name="Liu Z.J."/>
        </authorList>
    </citation>
    <scope>NUCLEOTIDE SEQUENCE [LARGE SCALE GENOMIC DNA]</scope>
    <source>
        <strain evidence="5">cv. Shenzhen</strain>
        <tissue evidence="4">Stem</tissue>
    </source>
</reference>